<dbReference type="SUPFAM" id="SSF53448">
    <property type="entry name" value="Nucleotide-diphospho-sugar transferases"/>
    <property type="match status" value="1"/>
</dbReference>
<dbReference type="PANTHER" id="PTHR46390">
    <property type="entry name" value="MANNOSE-1-PHOSPHATE GUANYLYLTRANSFERASE"/>
    <property type="match status" value="1"/>
</dbReference>
<sequence>MKVVIFAGGVGTRLWPLSRKNTPKQFGKLIGDKSTLQEAVSRLQPEFNPKDIYVATGGRYKDIVIEQLPEIPKENFIFEPEMRDVGPAIGLTTAILNKLDPNEPMAIIWSDHMVKEVGIFQQALRVAERSITEGRSHFVFIGQKARFANQNVGWIHCGDKISTDEGLTIHEFKKLKYRPKLSEAEDFFKDENYVWNLGYFVTTPGYLIEKFERFVPDMYSSLQTIVNSENMEQKLAEIYPTLEKISFDDAILEKFSKEGISVISVDIGWSDIGAWEALKEALSETADENVTKGKVLVEDSRDTLVFNYTNQLTVGIDLEEMLVINTGDVVLVCPKDSVPKIKKLVESLAGTPLEHLT</sequence>
<gene>
    <name evidence="3" type="ORF">E6Q11_06720</name>
</gene>
<dbReference type="Gene3D" id="3.90.550.10">
    <property type="entry name" value="Spore Coat Polysaccharide Biosynthesis Protein SpsA, Chain A"/>
    <property type="match status" value="1"/>
</dbReference>
<dbReference type="SUPFAM" id="SSF159283">
    <property type="entry name" value="Guanosine diphospho-D-mannose pyrophosphorylase/mannose-6-phosphate isomerase linker domain"/>
    <property type="match status" value="1"/>
</dbReference>
<dbReference type="Pfam" id="PF00483">
    <property type="entry name" value="NTP_transferase"/>
    <property type="match status" value="1"/>
</dbReference>
<dbReference type="PANTHER" id="PTHR46390:SF1">
    <property type="entry name" value="MANNOSE-1-PHOSPHATE GUANYLYLTRANSFERASE"/>
    <property type="match status" value="1"/>
</dbReference>
<dbReference type="EMBL" id="SSDS01000106">
    <property type="protein sequence ID" value="TXG75782.1"/>
    <property type="molecule type" value="Genomic_DNA"/>
</dbReference>
<protein>
    <submittedName>
        <fullName evidence="3">Uncharacterized protein</fullName>
    </submittedName>
</protein>
<name>A0A5C7J4H2_9BACT</name>
<evidence type="ECO:0000313" key="3">
    <source>
        <dbReference type="EMBL" id="TXG75782.1"/>
    </source>
</evidence>
<dbReference type="InterPro" id="IPR051161">
    <property type="entry name" value="Mannose-6P_isomerase_type2"/>
</dbReference>
<accession>A0A5C7J4H2</accession>
<feature type="domain" description="MannoseP isomerase/GMP-like beta-helix" evidence="2">
    <location>
        <begin position="299"/>
        <end position="348"/>
    </location>
</feature>
<evidence type="ECO:0000259" key="1">
    <source>
        <dbReference type="Pfam" id="PF00483"/>
    </source>
</evidence>
<dbReference type="Proteomes" id="UP000321026">
    <property type="component" value="Unassembled WGS sequence"/>
</dbReference>
<reference evidence="3 4" key="1">
    <citation type="submission" date="2018-09" db="EMBL/GenBank/DDBJ databases">
        <title>Metagenome Assembled Genomes from an Advanced Water Purification Facility.</title>
        <authorList>
            <person name="Stamps B.W."/>
            <person name="Spear J.R."/>
        </authorList>
    </citation>
    <scope>NUCLEOTIDE SEQUENCE [LARGE SCALE GENOMIC DNA]</scope>
    <source>
        <strain evidence="3">Bin_63_2</strain>
    </source>
</reference>
<dbReference type="InterPro" id="IPR054566">
    <property type="entry name" value="ManC/GMP-like_b-helix"/>
</dbReference>
<organism evidence="3 4">
    <name type="scientific">Candidatus Dojkabacteria bacterium</name>
    <dbReference type="NCBI Taxonomy" id="2099670"/>
    <lineage>
        <taxon>Bacteria</taxon>
        <taxon>Candidatus Dojkabacteria</taxon>
    </lineage>
</organism>
<dbReference type="AlphaFoldDB" id="A0A5C7J4H2"/>
<dbReference type="InterPro" id="IPR005835">
    <property type="entry name" value="NTP_transferase_dom"/>
</dbReference>
<comment type="caution">
    <text evidence="3">The sequence shown here is derived from an EMBL/GenBank/DDBJ whole genome shotgun (WGS) entry which is preliminary data.</text>
</comment>
<dbReference type="Pfam" id="PF22640">
    <property type="entry name" value="ManC_GMP_beta-helix"/>
    <property type="match status" value="1"/>
</dbReference>
<dbReference type="InterPro" id="IPR029044">
    <property type="entry name" value="Nucleotide-diphossugar_trans"/>
</dbReference>
<dbReference type="GO" id="GO:0004475">
    <property type="term" value="F:mannose-1-phosphate guanylyltransferase (GTP) activity"/>
    <property type="evidence" value="ECO:0007669"/>
    <property type="project" value="TreeGrafter"/>
</dbReference>
<feature type="domain" description="Nucleotidyl transferase" evidence="1">
    <location>
        <begin position="2"/>
        <end position="287"/>
    </location>
</feature>
<evidence type="ECO:0000313" key="4">
    <source>
        <dbReference type="Proteomes" id="UP000321026"/>
    </source>
</evidence>
<evidence type="ECO:0000259" key="2">
    <source>
        <dbReference type="Pfam" id="PF22640"/>
    </source>
</evidence>
<dbReference type="GO" id="GO:0009298">
    <property type="term" value="P:GDP-mannose biosynthetic process"/>
    <property type="evidence" value="ECO:0007669"/>
    <property type="project" value="TreeGrafter"/>
</dbReference>
<proteinExistence type="predicted"/>